<evidence type="ECO:0000313" key="1">
    <source>
        <dbReference type="EMBL" id="MCU6796880.1"/>
    </source>
</evidence>
<dbReference type="EMBL" id="JAOQIO010000110">
    <property type="protein sequence ID" value="MCU6796880.1"/>
    <property type="molecule type" value="Genomic_DNA"/>
</dbReference>
<gene>
    <name evidence="1" type="ORF">OB236_32615</name>
</gene>
<sequence>MCTFINFGTPNADNLPFYLTDSKANKLDTGIADQGELKSSTPTTK</sequence>
<comment type="caution">
    <text evidence="1">The sequence shown here is derived from an EMBL/GenBank/DDBJ whole genome shotgun (WGS) entry which is preliminary data.</text>
</comment>
<evidence type="ECO:0000313" key="2">
    <source>
        <dbReference type="Proteomes" id="UP001652445"/>
    </source>
</evidence>
<name>A0ABT2UQD5_9BACL</name>
<organism evidence="1 2">
    <name type="scientific">Paenibacillus baimaensis</name>
    <dbReference type="NCBI Taxonomy" id="2982185"/>
    <lineage>
        <taxon>Bacteria</taxon>
        <taxon>Bacillati</taxon>
        <taxon>Bacillota</taxon>
        <taxon>Bacilli</taxon>
        <taxon>Bacillales</taxon>
        <taxon>Paenibacillaceae</taxon>
        <taxon>Paenibacillus</taxon>
    </lineage>
</organism>
<keyword evidence="2" id="KW-1185">Reference proteome</keyword>
<accession>A0ABT2UQD5</accession>
<dbReference type="Proteomes" id="UP001652445">
    <property type="component" value="Unassembled WGS sequence"/>
</dbReference>
<reference evidence="1 2" key="1">
    <citation type="submission" date="2022-09" db="EMBL/GenBank/DDBJ databases">
        <authorList>
            <person name="Han X.L."/>
            <person name="Wang Q."/>
            <person name="Lu T."/>
        </authorList>
    </citation>
    <scope>NUCLEOTIDE SEQUENCE [LARGE SCALE GENOMIC DNA]</scope>
    <source>
        <strain evidence="1 2">WQ 127069</strain>
    </source>
</reference>
<protein>
    <submittedName>
        <fullName evidence="1">Uncharacterized protein</fullName>
    </submittedName>
</protein>
<dbReference type="RefSeq" id="WP_262687710.1">
    <property type="nucleotide sequence ID" value="NZ_JAOQIO010000110.1"/>
</dbReference>
<proteinExistence type="predicted"/>